<accession>A0A433SU86</accession>
<feature type="domain" description="Apextrin C-terminal" evidence="2">
    <location>
        <begin position="70"/>
        <end position="269"/>
    </location>
</feature>
<feature type="chain" id="PRO_5019170982" description="Apextrin C-terminal domain-containing protein" evidence="1">
    <location>
        <begin position="19"/>
        <end position="272"/>
    </location>
</feature>
<dbReference type="PANTHER" id="PTHR19324:SF33">
    <property type="entry name" value="MUCIN-5AC"/>
    <property type="match status" value="1"/>
</dbReference>
<keyword evidence="4" id="KW-1185">Reference proteome</keyword>
<evidence type="ECO:0000256" key="1">
    <source>
        <dbReference type="SAM" id="SignalP"/>
    </source>
</evidence>
<organism evidence="3 4">
    <name type="scientific">Elysia chlorotica</name>
    <name type="common">Eastern emerald elysia</name>
    <name type="synonym">Sea slug</name>
    <dbReference type="NCBI Taxonomy" id="188477"/>
    <lineage>
        <taxon>Eukaryota</taxon>
        <taxon>Metazoa</taxon>
        <taxon>Spiralia</taxon>
        <taxon>Lophotrochozoa</taxon>
        <taxon>Mollusca</taxon>
        <taxon>Gastropoda</taxon>
        <taxon>Heterobranchia</taxon>
        <taxon>Euthyneura</taxon>
        <taxon>Panpulmonata</taxon>
        <taxon>Sacoglossa</taxon>
        <taxon>Placobranchoidea</taxon>
        <taxon>Plakobranchidae</taxon>
        <taxon>Elysia</taxon>
    </lineage>
</organism>
<dbReference type="AlphaFoldDB" id="A0A433SU86"/>
<dbReference type="EMBL" id="RQTK01001018">
    <property type="protein sequence ID" value="RUS72794.1"/>
    <property type="molecule type" value="Genomic_DNA"/>
</dbReference>
<dbReference type="PANTHER" id="PTHR19324">
    <property type="entry name" value="PERFORIN-LIKE PROTEIN 1"/>
    <property type="match status" value="1"/>
</dbReference>
<gene>
    <name evidence="3" type="ORF">EGW08_019454</name>
</gene>
<dbReference type="OrthoDB" id="5954510at2759"/>
<comment type="caution">
    <text evidence="3">The sequence shown here is derived from an EMBL/GenBank/DDBJ whole genome shotgun (WGS) entry which is preliminary data.</text>
</comment>
<keyword evidence="1" id="KW-0732">Signal</keyword>
<name>A0A433SU86_ELYCH</name>
<dbReference type="Pfam" id="PF16977">
    <property type="entry name" value="ApeC"/>
    <property type="match status" value="1"/>
</dbReference>
<proteinExistence type="predicted"/>
<dbReference type="Proteomes" id="UP000271974">
    <property type="component" value="Unassembled WGS sequence"/>
</dbReference>
<evidence type="ECO:0000313" key="4">
    <source>
        <dbReference type="Proteomes" id="UP000271974"/>
    </source>
</evidence>
<dbReference type="InterPro" id="IPR031569">
    <property type="entry name" value="ApeC"/>
</dbReference>
<sequence length="272" mass="30896">MHLFTVFLLVCLPTALLAVKCTDPPTGNKNSTGTTTDVTDTVTDVVTDQPTAFPTTEAETTTPVPIRESWPQGKFSLLMAGNTCPEFSDFKKGYFYQDTEDFRNANDWPRDTAMIGPFKQDGYHFRFCTETDSKGDYLWEAGNYCIYKFSKKCPKGFQTGNITWDDENNYNQNTRKGRVPFGKYGRDTTVNFCCRDDGSASAQISLPIARPFYMLRYTEECQKVRYMSVNEEVFKFDDEDSGETKNSRFGAAPMDSGDAANHILHFCLYRPM</sequence>
<evidence type="ECO:0000313" key="3">
    <source>
        <dbReference type="EMBL" id="RUS72794.1"/>
    </source>
</evidence>
<protein>
    <recommendedName>
        <fullName evidence="2">Apextrin C-terminal domain-containing protein</fullName>
    </recommendedName>
</protein>
<reference evidence="3 4" key="1">
    <citation type="submission" date="2019-01" db="EMBL/GenBank/DDBJ databases">
        <title>A draft genome assembly of the solar-powered sea slug Elysia chlorotica.</title>
        <authorList>
            <person name="Cai H."/>
            <person name="Li Q."/>
            <person name="Fang X."/>
            <person name="Li J."/>
            <person name="Curtis N.E."/>
            <person name="Altenburger A."/>
            <person name="Shibata T."/>
            <person name="Feng M."/>
            <person name="Maeda T."/>
            <person name="Schwartz J.A."/>
            <person name="Shigenobu S."/>
            <person name="Lundholm N."/>
            <person name="Nishiyama T."/>
            <person name="Yang H."/>
            <person name="Hasebe M."/>
            <person name="Li S."/>
            <person name="Pierce S.K."/>
            <person name="Wang J."/>
        </authorList>
    </citation>
    <scope>NUCLEOTIDE SEQUENCE [LARGE SCALE GENOMIC DNA]</scope>
    <source>
        <strain evidence="3">EC2010</strain>
        <tissue evidence="3">Whole organism of an adult</tissue>
    </source>
</reference>
<evidence type="ECO:0000259" key="2">
    <source>
        <dbReference type="Pfam" id="PF16977"/>
    </source>
</evidence>
<feature type="signal peptide" evidence="1">
    <location>
        <begin position="1"/>
        <end position="18"/>
    </location>
</feature>